<accession>A0AB39YET8</accession>
<organism evidence="1">
    <name type="scientific">Streptomyces sp. R33</name>
    <dbReference type="NCBI Taxonomy" id="3238629"/>
    <lineage>
        <taxon>Bacteria</taxon>
        <taxon>Bacillati</taxon>
        <taxon>Actinomycetota</taxon>
        <taxon>Actinomycetes</taxon>
        <taxon>Kitasatosporales</taxon>
        <taxon>Streptomycetaceae</taxon>
        <taxon>Streptomyces</taxon>
    </lineage>
</organism>
<name>A0AB39YET8_9ACTN</name>
<evidence type="ECO:0000313" key="1">
    <source>
        <dbReference type="EMBL" id="XDV68399.1"/>
    </source>
</evidence>
<dbReference type="EMBL" id="CP165727">
    <property type="protein sequence ID" value="XDV68399.1"/>
    <property type="molecule type" value="Genomic_DNA"/>
</dbReference>
<dbReference type="RefSeq" id="WP_369779919.1">
    <property type="nucleotide sequence ID" value="NZ_CP165727.1"/>
</dbReference>
<gene>
    <name evidence="1" type="ORF">AB5J51_38545</name>
</gene>
<reference evidence="1" key="1">
    <citation type="submission" date="2024-08" db="EMBL/GenBank/DDBJ databases">
        <authorList>
            <person name="Yu S.T."/>
        </authorList>
    </citation>
    <scope>NUCLEOTIDE SEQUENCE</scope>
    <source>
        <strain evidence="1">R33</strain>
    </source>
</reference>
<protein>
    <submittedName>
        <fullName evidence="1">Uncharacterized protein</fullName>
    </submittedName>
</protein>
<dbReference type="AlphaFoldDB" id="A0AB39YET8"/>
<sequence length="85" mass="8716">MIILVPAVLDQDEAADSWPAPESGEVDCLVAIAGAVTEVDGRRRACPPYPGIAPSGLGRVVCPPQVRVNNPFRSPTVAGPLPGSA</sequence>
<proteinExistence type="predicted"/>